<evidence type="ECO:0000313" key="5">
    <source>
        <dbReference type="EMBL" id="RFC62257.1"/>
    </source>
</evidence>
<accession>A0A371WZ35</accession>
<dbReference type="GO" id="GO:0005524">
    <property type="term" value="F:ATP binding"/>
    <property type="evidence" value="ECO:0007669"/>
    <property type="project" value="InterPro"/>
</dbReference>
<gene>
    <name evidence="5" type="ORF">DYI37_17285</name>
</gene>
<dbReference type="SMART" id="SM00490">
    <property type="entry name" value="HELICc"/>
    <property type="match status" value="1"/>
</dbReference>
<dbReference type="OrthoDB" id="9814088at2"/>
<dbReference type="InterPro" id="IPR000330">
    <property type="entry name" value="SNF2_N"/>
</dbReference>
<feature type="domain" description="Helicase C-terminal" evidence="4">
    <location>
        <begin position="857"/>
        <end position="1021"/>
    </location>
</feature>
<dbReference type="Pfam" id="PF00176">
    <property type="entry name" value="SNF2-rel_dom"/>
    <property type="match status" value="1"/>
</dbReference>
<evidence type="ECO:0000256" key="2">
    <source>
        <dbReference type="SAM" id="MobiDB-lite"/>
    </source>
</evidence>
<protein>
    <recommendedName>
        <fullName evidence="7">ATP-dependent helicase</fullName>
    </recommendedName>
</protein>
<evidence type="ECO:0008006" key="7">
    <source>
        <dbReference type="Google" id="ProtNLM"/>
    </source>
</evidence>
<name>A0A371WZ35_9HYPH</name>
<dbReference type="GO" id="GO:0004386">
    <property type="term" value="F:helicase activity"/>
    <property type="evidence" value="ECO:0007669"/>
    <property type="project" value="UniProtKB-KW"/>
</dbReference>
<dbReference type="EMBL" id="QURL01000008">
    <property type="protein sequence ID" value="RFC62257.1"/>
    <property type="molecule type" value="Genomic_DNA"/>
</dbReference>
<proteinExistence type="predicted"/>
<evidence type="ECO:0000259" key="4">
    <source>
        <dbReference type="PROSITE" id="PS51194"/>
    </source>
</evidence>
<feature type="domain" description="Helicase ATP-binding" evidence="3">
    <location>
        <begin position="548"/>
        <end position="730"/>
    </location>
</feature>
<dbReference type="PROSITE" id="PS51192">
    <property type="entry name" value="HELICASE_ATP_BIND_1"/>
    <property type="match status" value="1"/>
</dbReference>
<dbReference type="AlphaFoldDB" id="A0A371WZ35"/>
<evidence type="ECO:0000256" key="1">
    <source>
        <dbReference type="ARBA" id="ARBA00022801"/>
    </source>
</evidence>
<reference evidence="5 6" key="1">
    <citation type="submission" date="2018-08" db="EMBL/GenBank/DDBJ databases">
        <title>Fulvimarina sp. 85, whole genome shotgun sequence.</title>
        <authorList>
            <person name="Tuo L."/>
        </authorList>
    </citation>
    <scope>NUCLEOTIDE SEQUENCE [LARGE SCALE GENOMIC DNA]</scope>
    <source>
        <strain evidence="5 6">85</strain>
    </source>
</reference>
<dbReference type="InterPro" id="IPR049730">
    <property type="entry name" value="SNF2/RAD54-like_C"/>
</dbReference>
<feature type="region of interest" description="Disordered" evidence="2">
    <location>
        <begin position="203"/>
        <end position="250"/>
    </location>
</feature>
<feature type="region of interest" description="Disordered" evidence="2">
    <location>
        <begin position="446"/>
        <end position="494"/>
    </location>
</feature>
<dbReference type="RefSeq" id="WP_116684525.1">
    <property type="nucleotide sequence ID" value="NZ_QURL01000008.1"/>
</dbReference>
<dbReference type="InterPro" id="IPR001650">
    <property type="entry name" value="Helicase_C-like"/>
</dbReference>
<dbReference type="InterPro" id="IPR050496">
    <property type="entry name" value="SNF2_RAD54_helicase_repair"/>
</dbReference>
<dbReference type="Pfam" id="PF00271">
    <property type="entry name" value="Helicase_C"/>
    <property type="match status" value="1"/>
</dbReference>
<feature type="compositionally biased region" description="Acidic residues" evidence="2">
    <location>
        <begin position="334"/>
        <end position="343"/>
    </location>
</feature>
<keyword evidence="6" id="KW-1185">Reference proteome</keyword>
<evidence type="ECO:0000313" key="6">
    <source>
        <dbReference type="Proteomes" id="UP000264310"/>
    </source>
</evidence>
<dbReference type="Gene3D" id="3.40.50.300">
    <property type="entry name" value="P-loop containing nucleotide triphosphate hydrolases"/>
    <property type="match status" value="1"/>
</dbReference>
<dbReference type="InterPro" id="IPR027417">
    <property type="entry name" value="P-loop_NTPase"/>
</dbReference>
<dbReference type="SMART" id="SM00487">
    <property type="entry name" value="DEXDc"/>
    <property type="match status" value="1"/>
</dbReference>
<dbReference type="PANTHER" id="PTHR45629:SF7">
    <property type="entry name" value="DNA EXCISION REPAIR PROTEIN ERCC-6-RELATED"/>
    <property type="match status" value="1"/>
</dbReference>
<dbReference type="Proteomes" id="UP000264310">
    <property type="component" value="Unassembled WGS sequence"/>
</dbReference>
<dbReference type="GO" id="GO:0016787">
    <property type="term" value="F:hydrolase activity"/>
    <property type="evidence" value="ECO:0007669"/>
    <property type="project" value="UniProtKB-KW"/>
</dbReference>
<dbReference type="SUPFAM" id="SSF52540">
    <property type="entry name" value="P-loop containing nucleoside triphosphate hydrolases"/>
    <property type="match status" value="2"/>
</dbReference>
<feature type="region of interest" description="Disordered" evidence="2">
    <location>
        <begin position="323"/>
        <end position="343"/>
    </location>
</feature>
<dbReference type="InterPro" id="IPR014001">
    <property type="entry name" value="Helicase_ATP-bd"/>
</dbReference>
<organism evidence="5 6">
    <name type="scientific">Fulvimarina endophytica</name>
    <dbReference type="NCBI Taxonomy" id="2293836"/>
    <lineage>
        <taxon>Bacteria</taxon>
        <taxon>Pseudomonadati</taxon>
        <taxon>Pseudomonadota</taxon>
        <taxon>Alphaproteobacteria</taxon>
        <taxon>Hyphomicrobiales</taxon>
        <taxon>Aurantimonadaceae</taxon>
        <taxon>Fulvimarina</taxon>
    </lineage>
</organism>
<dbReference type="PANTHER" id="PTHR45629">
    <property type="entry name" value="SNF2/RAD54 FAMILY MEMBER"/>
    <property type="match status" value="1"/>
</dbReference>
<dbReference type="CDD" id="cd18793">
    <property type="entry name" value="SF2_C_SNF"/>
    <property type="match status" value="1"/>
</dbReference>
<keyword evidence="1" id="KW-0378">Hydrolase</keyword>
<dbReference type="Gene3D" id="3.40.50.10810">
    <property type="entry name" value="Tandem AAA-ATPase domain"/>
    <property type="match status" value="1"/>
</dbReference>
<dbReference type="PROSITE" id="PS51194">
    <property type="entry name" value="HELICASE_CTER"/>
    <property type="match status" value="1"/>
</dbReference>
<comment type="caution">
    <text evidence="5">The sequence shown here is derived from an EMBL/GenBank/DDBJ whole genome shotgun (WGS) entry which is preliminary data.</text>
</comment>
<evidence type="ECO:0000259" key="3">
    <source>
        <dbReference type="PROSITE" id="PS51192"/>
    </source>
</evidence>
<dbReference type="InterPro" id="IPR038718">
    <property type="entry name" value="SNF2-like_sf"/>
</dbReference>
<sequence length="1035" mass="113144">MTFAATYAEAGVEIRHKARKIIRSGVTPPDQWTSISGGEKRAATALLAIVERDEAVLIDDGVRLTHERAARLPASLAAAIGLPPLVPLSVTLGFDGKMTDRDGRIRARWYDDGLATVRPKRTGCIVEWCQDRQGRLSPQLFTLIEAVDAYNATDGQETEWRIEAWMPVQTALVAATGERVDADSYISHLTLYQAGSLSLDVRAGKDGPDFAPIPMGRDRASGPTDGDAPVPDDDGSGDPASVDRPPDENTAALLPRDLQAVFLQQFRKEEATPPAYVLGRGEFMVVDPELRTALDVVRNKRRAPRSEREDFVRNPWAAFSQALARKPKSPSEPNLEEAENVEDNAELSSSLLVETAQYAERVIGLGVWQKPDIPWLKAPGGQWLPERFPVTIGETVVTLDERSTAVLKETWTAAVAAGESKIVHEGATLETAKVGDTLRSLGIVVDEPEGESPDGPNYTQDDTGDGPNAGFEEATATSPDPLSQIPDPSEPPVAPDRQVLLIHQNFEGVDYEIAYPRRAPDETVDFPKHLTRSEPKPHQCEGFAWLSAAWKVGWPGVLLADDMGLGKTFQSLAFLAWLRAENLKKGSSRLPVLVVAPTALLRNWIEEADRHLMPNALGERVDAFGSALSRLRTKSGDGWSDEDSLDVARMRRADWVLTTYETLAQHHRAFARTAFSAAIFDEAQKIKNPGTVNTQAAKAMNVDFCLMMTGTPIENRLADLWCIVDRAVPGYLGALKDFSKAYEDVTEDRLGELKAKLDGPDVSTPPLMLRRMKEDILSALPERRRISLPAEMPPAQAAAYGTALREAMEGERSHGAMLKAIHAFRGLSLHPDGVADLDPFDAGAVATWIGRSARVSEAVKALDEIAERGEKALVFLEDLAMQSAFARAMATRYNLKKEPGIINGNVPGEKRLAIVDAFQTGPAGFDLLVLSPKAAGVGLTITAANHVIHLSRWWNPAVEDQCNDRCYRIGQNKQVTIYIPQAIHPAFKDASFDLTLDKLLERKRSLSHAMLRSPVEDGDVAALFGGVIRPINRVV</sequence>